<evidence type="ECO:0000259" key="1">
    <source>
        <dbReference type="Pfam" id="PF26035"/>
    </source>
</evidence>
<dbReference type="Proteomes" id="UP001060039">
    <property type="component" value="Chromosome"/>
</dbReference>
<dbReference type="Pfam" id="PF26572">
    <property type="entry name" value="DUF8185"/>
    <property type="match status" value="1"/>
</dbReference>
<evidence type="ECO:0000313" key="3">
    <source>
        <dbReference type="EMBL" id="UTT61913.1"/>
    </source>
</evidence>
<organism evidence="3 4">
    <name type="scientific">Microcella humidisoli</name>
    <dbReference type="NCBI Taxonomy" id="2963406"/>
    <lineage>
        <taxon>Bacteria</taxon>
        <taxon>Bacillati</taxon>
        <taxon>Actinomycetota</taxon>
        <taxon>Actinomycetes</taxon>
        <taxon>Micrococcales</taxon>
        <taxon>Microbacteriaceae</taxon>
        <taxon>Microcella</taxon>
    </lineage>
</organism>
<accession>A0ABY5FUE6</accession>
<evidence type="ECO:0000313" key="4">
    <source>
        <dbReference type="Proteomes" id="UP001060039"/>
    </source>
</evidence>
<keyword evidence="4" id="KW-1185">Reference proteome</keyword>
<sequence length="227" mass="23424">MNASFTLSSHPAAQDLSVLLGRAVRLDEAGAVRLIADSGVLAVYVAVITPKGLLDRGPTVLGLRTLALAEGSFDVVVPIRSLQVRVDAALAAVAEGADPAIPVTIGLPAAVSTIVWAGISPPRGGWQRMSPLVPTAFAAAARAGIEEVATAIPAGTGEQIVHRVRSEVWGRPLPEAEHLPAGTAFALESLGFLGDDLVQQFATGPWIRLSTARGHVLVKQSAWSLGG</sequence>
<protein>
    <submittedName>
        <fullName evidence="3">Uncharacterized protein</fullName>
    </submittedName>
</protein>
<dbReference type="InterPro" id="IPR058323">
    <property type="entry name" value="DUF8010"/>
</dbReference>
<gene>
    <name evidence="3" type="ORF">NNL39_09545</name>
</gene>
<proteinExistence type="predicted"/>
<dbReference type="RefSeq" id="WP_255159054.1">
    <property type="nucleotide sequence ID" value="NZ_CP101497.1"/>
</dbReference>
<feature type="domain" description="DUF8185" evidence="2">
    <location>
        <begin position="121"/>
        <end position="222"/>
    </location>
</feature>
<dbReference type="InterPro" id="IPR058498">
    <property type="entry name" value="DUF8185"/>
</dbReference>
<feature type="domain" description="DUF8010" evidence="1">
    <location>
        <begin position="3"/>
        <end position="100"/>
    </location>
</feature>
<evidence type="ECO:0000259" key="2">
    <source>
        <dbReference type="Pfam" id="PF26572"/>
    </source>
</evidence>
<reference evidence="3" key="1">
    <citation type="submission" date="2022-07" db="EMBL/GenBank/DDBJ databases">
        <title>Taxonomic analysis of Microcella humidisoli nov. sp., isolated from riverside soil.</title>
        <authorList>
            <person name="Molina K.M."/>
            <person name="Kim S.B."/>
        </authorList>
    </citation>
    <scope>NUCLEOTIDE SEQUENCE</scope>
    <source>
        <strain evidence="3">MMS21-STM10</strain>
    </source>
</reference>
<dbReference type="Pfam" id="PF26035">
    <property type="entry name" value="DUF8010"/>
    <property type="match status" value="1"/>
</dbReference>
<name>A0ABY5FUE6_9MICO</name>
<dbReference type="EMBL" id="CP101497">
    <property type="protein sequence ID" value="UTT61913.1"/>
    <property type="molecule type" value="Genomic_DNA"/>
</dbReference>